<dbReference type="GO" id="GO:0016020">
    <property type="term" value="C:membrane"/>
    <property type="evidence" value="ECO:0007669"/>
    <property type="project" value="UniProtKB-SubCell"/>
</dbReference>
<gene>
    <name evidence="7" type="ORF">Lalb_Chr09g0330321</name>
</gene>
<evidence type="ECO:0000256" key="1">
    <source>
        <dbReference type="ARBA" id="ARBA00004141"/>
    </source>
</evidence>
<sequence>MLVSPLVPCYITSYAALFFMTCGFFLKQTQIPVYWRWLHYLSAIKYPFETLLR</sequence>
<comment type="caution">
    <text evidence="7">The sequence shown here is derived from an EMBL/GenBank/DDBJ whole genome shotgun (WGS) entry which is preliminary data.</text>
</comment>
<dbReference type="InterPro" id="IPR013525">
    <property type="entry name" value="ABC2_TM"/>
</dbReference>
<accession>A0A6A4Q077</accession>
<evidence type="ECO:0000259" key="6">
    <source>
        <dbReference type="Pfam" id="PF01061"/>
    </source>
</evidence>
<dbReference type="Pfam" id="PF01061">
    <property type="entry name" value="ABC2_membrane"/>
    <property type="match status" value="1"/>
</dbReference>
<dbReference type="EMBL" id="WOCE01000009">
    <property type="protein sequence ID" value="KAE9607465.1"/>
    <property type="molecule type" value="Genomic_DNA"/>
</dbReference>
<evidence type="ECO:0000256" key="4">
    <source>
        <dbReference type="ARBA" id="ARBA00023136"/>
    </source>
</evidence>
<reference evidence="8" key="1">
    <citation type="journal article" date="2020" name="Nat. Commun.">
        <title>Genome sequence of the cluster root forming white lupin.</title>
        <authorList>
            <person name="Hufnagel B."/>
            <person name="Marques A."/>
            <person name="Soriano A."/>
            <person name="Marques L."/>
            <person name="Divol F."/>
            <person name="Doumas P."/>
            <person name="Sallet E."/>
            <person name="Mancinotti D."/>
            <person name="Carrere S."/>
            <person name="Marande W."/>
            <person name="Arribat S."/>
            <person name="Keller J."/>
            <person name="Huneau C."/>
            <person name="Blein T."/>
            <person name="Aime D."/>
            <person name="Laguerre M."/>
            <person name="Taylor J."/>
            <person name="Schubert V."/>
            <person name="Nelson M."/>
            <person name="Geu-Flores F."/>
            <person name="Crespi M."/>
            <person name="Gallardo-Guerrero K."/>
            <person name="Delaux P.-M."/>
            <person name="Salse J."/>
            <person name="Berges H."/>
            <person name="Guyot R."/>
            <person name="Gouzy J."/>
            <person name="Peret B."/>
        </authorList>
    </citation>
    <scope>NUCLEOTIDE SEQUENCE [LARGE SCALE GENOMIC DNA]</scope>
    <source>
        <strain evidence="8">cv. Amiga</strain>
    </source>
</reference>
<name>A0A6A4Q077_LUPAL</name>
<dbReference type="AlphaFoldDB" id="A0A6A4Q077"/>
<keyword evidence="3 5" id="KW-1133">Transmembrane helix</keyword>
<dbReference type="OrthoDB" id="66620at2759"/>
<keyword evidence="8" id="KW-1185">Reference proteome</keyword>
<proteinExistence type="predicted"/>
<keyword evidence="2 5" id="KW-0812">Transmembrane</keyword>
<evidence type="ECO:0000256" key="2">
    <source>
        <dbReference type="ARBA" id="ARBA00022692"/>
    </source>
</evidence>
<protein>
    <submittedName>
        <fullName evidence="7">Putative ABC-2 type transporter</fullName>
    </submittedName>
</protein>
<evidence type="ECO:0000256" key="3">
    <source>
        <dbReference type="ARBA" id="ARBA00022989"/>
    </source>
</evidence>
<feature type="domain" description="ABC-2 type transporter transmembrane" evidence="6">
    <location>
        <begin position="12"/>
        <end position="52"/>
    </location>
</feature>
<dbReference type="GO" id="GO:0140359">
    <property type="term" value="F:ABC-type transporter activity"/>
    <property type="evidence" value="ECO:0007669"/>
    <property type="project" value="InterPro"/>
</dbReference>
<evidence type="ECO:0000256" key="5">
    <source>
        <dbReference type="SAM" id="Phobius"/>
    </source>
</evidence>
<feature type="transmembrane region" description="Helical" evidence="5">
    <location>
        <begin position="6"/>
        <end position="26"/>
    </location>
</feature>
<dbReference type="Proteomes" id="UP000447434">
    <property type="component" value="Chromosome 9"/>
</dbReference>
<comment type="subcellular location">
    <subcellularLocation>
        <location evidence="1">Membrane</location>
        <topology evidence="1">Multi-pass membrane protein</topology>
    </subcellularLocation>
</comment>
<evidence type="ECO:0000313" key="7">
    <source>
        <dbReference type="EMBL" id="KAE9607465.1"/>
    </source>
</evidence>
<keyword evidence="4 5" id="KW-0472">Membrane</keyword>
<evidence type="ECO:0000313" key="8">
    <source>
        <dbReference type="Proteomes" id="UP000447434"/>
    </source>
</evidence>
<organism evidence="7 8">
    <name type="scientific">Lupinus albus</name>
    <name type="common">White lupine</name>
    <name type="synonym">Lupinus termis</name>
    <dbReference type="NCBI Taxonomy" id="3870"/>
    <lineage>
        <taxon>Eukaryota</taxon>
        <taxon>Viridiplantae</taxon>
        <taxon>Streptophyta</taxon>
        <taxon>Embryophyta</taxon>
        <taxon>Tracheophyta</taxon>
        <taxon>Spermatophyta</taxon>
        <taxon>Magnoliopsida</taxon>
        <taxon>eudicotyledons</taxon>
        <taxon>Gunneridae</taxon>
        <taxon>Pentapetalae</taxon>
        <taxon>rosids</taxon>
        <taxon>fabids</taxon>
        <taxon>Fabales</taxon>
        <taxon>Fabaceae</taxon>
        <taxon>Papilionoideae</taxon>
        <taxon>50 kb inversion clade</taxon>
        <taxon>genistoids sensu lato</taxon>
        <taxon>core genistoids</taxon>
        <taxon>Genisteae</taxon>
        <taxon>Lupinus</taxon>
    </lineage>
</organism>